<proteinExistence type="predicted"/>
<dbReference type="Gene3D" id="3.30.450.30">
    <property type="entry name" value="Dynein light chain 2a, cytoplasmic"/>
    <property type="match status" value="1"/>
</dbReference>
<dbReference type="PANTHER" id="PTHR36222">
    <property type="entry name" value="SERINE PROTEASE INHIBITOR RV3364C"/>
    <property type="match status" value="1"/>
</dbReference>
<dbReference type="SUPFAM" id="SSF103196">
    <property type="entry name" value="Roadblock/LC7 domain"/>
    <property type="match status" value="1"/>
</dbReference>
<dbReference type="STRING" id="304371.MCP_0845"/>
<name>D1YWU5_METPS</name>
<keyword evidence="3" id="KW-1185">Reference proteome</keyword>
<organism evidence="2 3">
    <name type="scientific">Methanocella paludicola (strain DSM 17711 / JCM 13418 / NBRC 101707 / SANAE)</name>
    <dbReference type="NCBI Taxonomy" id="304371"/>
    <lineage>
        <taxon>Archaea</taxon>
        <taxon>Methanobacteriati</taxon>
        <taxon>Methanobacteriota</taxon>
        <taxon>Stenosarchaea group</taxon>
        <taxon>Methanomicrobia</taxon>
        <taxon>Methanocellales</taxon>
        <taxon>Methanocellaceae</taxon>
        <taxon>Methanocella</taxon>
    </lineage>
</organism>
<accession>D1YWU5</accession>
<dbReference type="GeneID" id="8680879"/>
<feature type="domain" description="Roadblock/LAMTOR2" evidence="1">
    <location>
        <begin position="2"/>
        <end position="91"/>
    </location>
</feature>
<reference evidence="3" key="3">
    <citation type="journal article" date="2011" name="PLoS ONE">
        <title>Genome sequence of a mesophilic hydrogenotrophic methanogen Methanocella paludicola, the first cultivated representative of the order Methanocellales.</title>
        <authorList>
            <person name="Sakai S."/>
            <person name="Takaki Y."/>
            <person name="Shimamura S."/>
            <person name="Sekine M."/>
            <person name="Tajima T."/>
            <person name="Kosugi H."/>
            <person name="Ichikawa N."/>
            <person name="Tasumi E."/>
            <person name="Hiraki A.T."/>
            <person name="Shimizu A."/>
            <person name="Kato Y."/>
            <person name="Nishiko R."/>
            <person name="Mori K."/>
            <person name="Fujita N."/>
            <person name="Imachi H."/>
            <person name="Takai K."/>
        </authorList>
    </citation>
    <scope>NUCLEOTIDE SEQUENCE [LARGE SCALE GENOMIC DNA]</scope>
    <source>
        <strain evidence="3">DSM 17711 / JCM 13418 / NBRC 101707 / SANAE</strain>
    </source>
</reference>
<dbReference type="Proteomes" id="UP000001882">
    <property type="component" value="Chromosome"/>
</dbReference>
<dbReference type="Pfam" id="PF03259">
    <property type="entry name" value="Robl_LC7"/>
    <property type="match status" value="1"/>
</dbReference>
<reference evidence="2 3" key="2">
    <citation type="journal article" date="2008" name="Int. J. Syst. Evol. Microbiol.">
        <title>Methanocella paludicola gen. nov., sp. nov., a methane-producing archaeon, the first isolate of the lineage 'Rice Cluster I', and proposal of the new archaeal order Methanocellales ord. nov.</title>
        <authorList>
            <person name="Sakai S."/>
            <person name="Imachi H."/>
            <person name="Hanada S."/>
            <person name="Ohashi A."/>
            <person name="Harada H."/>
            <person name="Kamagata Y."/>
        </authorList>
    </citation>
    <scope>NUCLEOTIDE SEQUENCE [LARGE SCALE GENOMIC DNA]</scope>
    <source>
        <strain evidence="3">DSM 17711 / JCM 13418 / NBRC 101707 / SANAE</strain>
    </source>
</reference>
<dbReference type="InterPro" id="IPR004942">
    <property type="entry name" value="Roadblock/LAMTOR2_dom"/>
</dbReference>
<dbReference type="AlphaFoldDB" id="D1YWU5"/>
<dbReference type="RefSeq" id="WP_012899596.1">
    <property type="nucleotide sequence ID" value="NC_013665.1"/>
</dbReference>
<dbReference type="PANTHER" id="PTHR36222:SF1">
    <property type="entry name" value="SERINE PROTEASE INHIBITOR RV3364C"/>
    <property type="match status" value="1"/>
</dbReference>
<dbReference type="SMART" id="SM00960">
    <property type="entry name" value="Robl_LC7"/>
    <property type="match status" value="1"/>
</dbReference>
<dbReference type="OrthoDB" id="109999at2157"/>
<dbReference type="InterPro" id="IPR053141">
    <property type="entry name" value="Mycobact_SerProt_Inhib_Rv3364c"/>
</dbReference>
<protein>
    <recommendedName>
        <fullName evidence="1">Roadblock/LAMTOR2 domain-containing protein</fullName>
    </recommendedName>
</protein>
<dbReference type="eggNOG" id="arCOG02603">
    <property type="taxonomic scope" value="Archaea"/>
</dbReference>
<reference evidence="2 3" key="1">
    <citation type="journal article" date="2007" name="Appl. Environ. Microbiol.">
        <title>Isolation of key methanogens for global methane emission from rice paddy fields: a novel isolate affiliated with the clone cluster rice cluster I.</title>
        <authorList>
            <person name="Sakai S."/>
            <person name="Imachi H."/>
            <person name="Sekiguchi Y."/>
            <person name="Ohashi A."/>
            <person name="Harada H."/>
            <person name="Kamagata Y."/>
        </authorList>
    </citation>
    <scope>NUCLEOTIDE SEQUENCE [LARGE SCALE GENOMIC DNA]</scope>
    <source>
        <strain evidence="3">DSM 17711 / JCM 13418 / NBRC 101707 / SANAE</strain>
    </source>
</reference>
<evidence type="ECO:0000313" key="2">
    <source>
        <dbReference type="EMBL" id="BAI60917.1"/>
    </source>
</evidence>
<evidence type="ECO:0000259" key="1">
    <source>
        <dbReference type="SMART" id="SM00960"/>
    </source>
</evidence>
<evidence type="ECO:0000313" key="3">
    <source>
        <dbReference type="Proteomes" id="UP000001882"/>
    </source>
</evidence>
<dbReference type="EMBL" id="AP011532">
    <property type="protein sequence ID" value="BAI60917.1"/>
    <property type="molecule type" value="Genomic_DNA"/>
</dbReference>
<sequence>MLHRILFDIVKIEGVDTAVIVGREGLVVDQCSNVKVNTDALSAMASTSVGMSMAMGVYLDIGICEQVLVELENGPVILLPVGQNEILVVVAQQGANIGRIRYDIRKNKERITAALRLAAHR</sequence>
<dbReference type="InParanoid" id="D1YWU5"/>
<gene>
    <name evidence="2" type="ordered locus">MCP_0845</name>
</gene>
<dbReference type="KEGG" id="mpd:MCP_0845"/>